<organism evidence="1 2">
    <name type="scientific">Pseudoduganella dura</name>
    <dbReference type="NCBI Taxonomy" id="321982"/>
    <lineage>
        <taxon>Bacteria</taxon>
        <taxon>Pseudomonadati</taxon>
        <taxon>Pseudomonadota</taxon>
        <taxon>Betaproteobacteria</taxon>
        <taxon>Burkholderiales</taxon>
        <taxon>Oxalobacteraceae</taxon>
        <taxon>Telluria group</taxon>
        <taxon>Pseudoduganella</taxon>
    </lineage>
</organism>
<reference evidence="1 2" key="1">
    <citation type="submission" date="2019-11" db="EMBL/GenBank/DDBJ databases">
        <title>Draft Genome Sequences of Six Type Strains of the Genus Massilia.</title>
        <authorList>
            <person name="Miess H."/>
            <person name="Frediansyah A."/>
            <person name="Goeker M."/>
            <person name="Gross H."/>
        </authorList>
    </citation>
    <scope>NUCLEOTIDE SEQUENCE [LARGE SCALE GENOMIC DNA]</scope>
    <source>
        <strain evidence="1 2">DSM 17513</strain>
    </source>
</reference>
<evidence type="ECO:0000313" key="2">
    <source>
        <dbReference type="Proteomes" id="UP000431684"/>
    </source>
</evidence>
<accession>A0A6I3XEG2</accession>
<comment type="caution">
    <text evidence="1">The sequence shown here is derived from an EMBL/GenBank/DDBJ whole genome shotgun (WGS) entry which is preliminary data.</text>
</comment>
<dbReference type="RefSeq" id="WP_155708562.1">
    <property type="nucleotide sequence ID" value="NZ_BMWU01000017.1"/>
</dbReference>
<sequence length="267" mass="28599">MLKQLSSTLRAARAIGLRITSPRRRLLCDMPPGLYDYWSRTARFEFQGIPSDAFFYARAADALLVFFECVERSNRPCALPSKAADSVWHAWLRYSPASLDDFCERHFGRRIPHVEAADMGGGMMLPMAMSLVTARALDDLALAGPYVPSLFATDHALRMPDGFAWQARGNSVIFSPMNRRGRPADTAQAHPAAEPDFLLAAGLIAQEDYDQWLQRCRQHEGNGTFASVVHGAGDACDPATAGCDSSDGGSSCGSGCGGGCGGGGCGS</sequence>
<dbReference type="AlphaFoldDB" id="A0A6I3XEG2"/>
<proteinExistence type="predicted"/>
<gene>
    <name evidence="1" type="ORF">GJV26_09185</name>
</gene>
<dbReference type="EMBL" id="WNWM01000002">
    <property type="protein sequence ID" value="MUI12643.1"/>
    <property type="molecule type" value="Genomic_DNA"/>
</dbReference>
<evidence type="ECO:0000313" key="1">
    <source>
        <dbReference type="EMBL" id="MUI12643.1"/>
    </source>
</evidence>
<dbReference type="Proteomes" id="UP000431684">
    <property type="component" value="Unassembled WGS sequence"/>
</dbReference>
<keyword evidence="2" id="KW-1185">Reference proteome</keyword>
<protein>
    <submittedName>
        <fullName evidence="1">Uncharacterized protein</fullName>
    </submittedName>
</protein>
<name>A0A6I3XEG2_9BURK</name>
<dbReference type="OrthoDB" id="278697at2"/>